<evidence type="ECO:0000256" key="6">
    <source>
        <dbReference type="ARBA" id="ARBA00022794"/>
    </source>
</evidence>
<dbReference type="PANTHER" id="PTHR45973">
    <property type="entry name" value="PROTEIN PHOSPHATASE 1 REGULATORY SUBUNIT SDS22-RELATED"/>
    <property type="match status" value="1"/>
</dbReference>
<keyword evidence="4" id="KW-0433">Leucine-rich repeat</keyword>
<feature type="non-terminal residue" evidence="12">
    <location>
        <position position="1"/>
    </location>
</feature>
<dbReference type="PANTHER" id="PTHR45973:SF2">
    <property type="entry name" value="CENTROSOMAL PROTEIN OF 97 KDA"/>
    <property type="match status" value="1"/>
</dbReference>
<evidence type="ECO:0000313" key="12">
    <source>
        <dbReference type="EMBL" id="CAL4073282.1"/>
    </source>
</evidence>
<evidence type="ECO:0000256" key="3">
    <source>
        <dbReference type="ARBA" id="ARBA00022490"/>
    </source>
</evidence>
<accession>A0AAV2QAT0</accession>
<protein>
    <recommendedName>
        <fullName evidence="10">Centrosomal protein of 97 kDa</fullName>
    </recommendedName>
    <alternativeName>
        <fullName evidence="8">Dynein axonemal assembly factor 1 homolog</fullName>
    </alternativeName>
    <alternativeName>
        <fullName evidence="11">Leucine-rich repeat and IQ domain-containing protein 2</fullName>
    </alternativeName>
</protein>
<evidence type="ECO:0000256" key="5">
    <source>
        <dbReference type="ARBA" id="ARBA00022737"/>
    </source>
</evidence>
<reference evidence="12 13" key="1">
    <citation type="submission" date="2024-05" db="EMBL/GenBank/DDBJ databases">
        <authorList>
            <person name="Wallberg A."/>
        </authorList>
    </citation>
    <scope>NUCLEOTIDE SEQUENCE [LARGE SCALE GENOMIC DNA]</scope>
</reference>
<dbReference type="EMBL" id="CAXKWB010004312">
    <property type="protein sequence ID" value="CAL4073282.1"/>
    <property type="molecule type" value="Genomic_DNA"/>
</dbReference>
<dbReference type="GO" id="GO:1902018">
    <property type="term" value="P:negative regulation of cilium assembly"/>
    <property type="evidence" value="ECO:0007669"/>
    <property type="project" value="TreeGrafter"/>
</dbReference>
<name>A0AAV2QAT0_MEGNR</name>
<evidence type="ECO:0000256" key="2">
    <source>
        <dbReference type="ARBA" id="ARBA00004300"/>
    </source>
</evidence>
<comment type="function">
    <text evidence="1">Cilium-specific protein required for cilia structures.</text>
</comment>
<evidence type="ECO:0000256" key="9">
    <source>
        <dbReference type="ARBA" id="ARBA00058656"/>
    </source>
</evidence>
<keyword evidence="6" id="KW-0970">Cilium biogenesis/degradation</keyword>
<dbReference type="InterPro" id="IPR032675">
    <property type="entry name" value="LRR_dom_sf"/>
</dbReference>
<dbReference type="Gene3D" id="3.80.10.10">
    <property type="entry name" value="Ribonuclease Inhibitor"/>
    <property type="match status" value="2"/>
</dbReference>
<dbReference type="GO" id="GO:0005813">
    <property type="term" value="C:centrosome"/>
    <property type="evidence" value="ECO:0007669"/>
    <property type="project" value="UniProtKB-SubCell"/>
</dbReference>
<sequence length="248" mass="27985">ATDSEVVLDLCGRRLKRLEKAPANQAFASALVLDNNQLQNLANLDSYGELERLSIASNQIVRMYWFARMYSLRILNLPNNNIANIEGMRELAHVIHLNLAGNHLKSIEGLSYNSKLEHLNLAGNYITHINDLSMLKSLRELFLHRNRLGSLYRCSKYLPSSLIILTLSDNNVSDLNDLSNLSQLNNLEQFTILNNPALEPLQPTDEGGNPVGPLLAFDYRPYVINWCLNLKVLDGYKVTPKERTPSLS</sequence>
<dbReference type="GO" id="GO:0030030">
    <property type="term" value="P:cell projection organization"/>
    <property type="evidence" value="ECO:0007669"/>
    <property type="project" value="UniProtKB-KW"/>
</dbReference>
<dbReference type="InterPro" id="IPR050576">
    <property type="entry name" value="Cilia_flagella_integrity"/>
</dbReference>
<dbReference type="AlphaFoldDB" id="A0AAV2QAT0"/>
<keyword evidence="7" id="KW-0206">Cytoskeleton</keyword>
<dbReference type="Pfam" id="PF00560">
    <property type="entry name" value="LRR_1"/>
    <property type="match status" value="1"/>
</dbReference>
<evidence type="ECO:0000313" key="13">
    <source>
        <dbReference type="Proteomes" id="UP001497623"/>
    </source>
</evidence>
<dbReference type="PROSITE" id="PS51450">
    <property type="entry name" value="LRR"/>
    <property type="match status" value="4"/>
</dbReference>
<keyword evidence="13" id="KW-1185">Reference proteome</keyword>
<evidence type="ECO:0000256" key="8">
    <source>
        <dbReference type="ARBA" id="ARBA00024433"/>
    </source>
</evidence>
<dbReference type="Proteomes" id="UP001497623">
    <property type="component" value="Unassembled WGS sequence"/>
</dbReference>
<gene>
    <name evidence="12" type="ORF">MNOR_LOCUS9079</name>
</gene>
<evidence type="ECO:0000256" key="11">
    <source>
        <dbReference type="ARBA" id="ARBA00076677"/>
    </source>
</evidence>
<dbReference type="FunFam" id="3.80.10.10:FF:000165">
    <property type="entry name" value="Centrosomal protein of 97 kDa"/>
    <property type="match status" value="1"/>
</dbReference>
<evidence type="ECO:0000256" key="1">
    <source>
        <dbReference type="ARBA" id="ARBA00003843"/>
    </source>
</evidence>
<dbReference type="InterPro" id="IPR001611">
    <property type="entry name" value="Leu-rich_rpt"/>
</dbReference>
<evidence type="ECO:0000256" key="10">
    <source>
        <dbReference type="ARBA" id="ARBA00068862"/>
    </source>
</evidence>
<proteinExistence type="predicted"/>
<evidence type="ECO:0000256" key="7">
    <source>
        <dbReference type="ARBA" id="ARBA00023212"/>
    </source>
</evidence>
<comment type="subcellular location">
    <subcellularLocation>
        <location evidence="2">Cytoplasm</location>
        <location evidence="2">Cytoskeleton</location>
        <location evidence="2">Microtubule organizing center</location>
        <location evidence="2">Centrosome</location>
    </subcellularLocation>
</comment>
<dbReference type="SUPFAM" id="SSF52058">
    <property type="entry name" value="L domain-like"/>
    <property type="match status" value="1"/>
</dbReference>
<keyword evidence="3" id="KW-0963">Cytoplasm</keyword>
<dbReference type="Pfam" id="PF13855">
    <property type="entry name" value="LRR_8"/>
    <property type="match status" value="1"/>
</dbReference>
<evidence type="ECO:0000256" key="4">
    <source>
        <dbReference type="ARBA" id="ARBA00022614"/>
    </source>
</evidence>
<organism evidence="12 13">
    <name type="scientific">Meganyctiphanes norvegica</name>
    <name type="common">Northern krill</name>
    <name type="synonym">Thysanopoda norvegica</name>
    <dbReference type="NCBI Taxonomy" id="48144"/>
    <lineage>
        <taxon>Eukaryota</taxon>
        <taxon>Metazoa</taxon>
        <taxon>Ecdysozoa</taxon>
        <taxon>Arthropoda</taxon>
        <taxon>Crustacea</taxon>
        <taxon>Multicrustacea</taxon>
        <taxon>Malacostraca</taxon>
        <taxon>Eumalacostraca</taxon>
        <taxon>Eucarida</taxon>
        <taxon>Euphausiacea</taxon>
        <taxon>Euphausiidae</taxon>
        <taxon>Meganyctiphanes</taxon>
    </lineage>
</organism>
<keyword evidence="5" id="KW-0677">Repeat</keyword>
<comment type="caution">
    <text evidence="12">The sequence shown here is derived from an EMBL/GenBank/DDBJ whole genome shotgun (WGS) entry which is preliminary data.</text>
</comment>
<comment type="function">
    <text evidence="9">Acts as a key negative regulator of ciliogenesis in collaboration with CCP110 by capping the mother centriole thereby preventing cilia formation. Required for recruitment of CCP110 to the centrosome.</text>
</comment>